<dbReference type="AlphaFoldDB" id="A0AAV8UI34"/>
<protein>
    <recommendedName>
        <fullName evidence="5">Receptor expression-enhancing protein</fullName>
    </recommendedName>
</protein>
<feature type="transmembrane region" description="Helical" evidence="2">
    <location>
        <begin position="67"/>
        <end position="90"/>
    </location>
</feature>
<keyword evidence="2" id="KW-0812">Transmembrane</keyword>
<feature type="transmembrane region" description="Helical" evidence="2">
    <location>
        <begin position="26"/>
        <end position="55"/>
    </location>
</feature>
<reference evidence="3 4" key="1">
    <citation type="journal article" date="2023" name="Nat. Commun.">
        <title>Origin of minicircular mitochondrial genomes in red algae.</title>
        <authorList>
            <person name="Lee Y."/>
            <person name="Cho C.H."/>
            <person name="Lee Y.M."/>
            <person name="Park S.I."/>
            <person name="Yang J.H."/>
            <person name="West J.A."/>
            <person name="Bhattacharya D."/>
            <person name="Yoon H.S."/>
        </authorList>
    </citation>
    <scope>NUCLEOTIDE SEQUENCE [LARGE SCALE GENOMIC DNA]</scope>
    <source>
        <strain evidence="3 4">CCMP1338</strain>
        <tissue evidence="3">Whole cell</tissue>
    </source>
</reference>
<evidence type="ECO:0000313" key="3">
    <source>
        <dbReference type="EMBL" id="KAJ8902195.1"/>
    </source>
</evidence>
<evidence type="ECO:0008006" key="5">
    <source>
        <dbReference type="Google" id="ProtNLM"/>
    </source>
</evidence>
<organism evidence="3 4">
    <name type="scientific">Rhodosorus marinus</name>
    <dbReference type="NCBI Taxonomy" id="101924"/>
    <lineage>
        <taxon>Eukaryota</taxon>
        <taxon>Rhodophyta</taxon>
        <taxon>Stylonematophyceae</taxon>
        <taxon>Stylonematales</taxon>
        <taxon>Stylonemataceae</taxon>
        <taxon>Rhodosorus</taxon>
    </lineage>
</organism>
<dbReference type="Pfam" id="PF03134">
    <property type="entry name" value="TB2_DP1_HVA22"/>
    <property type="match status" value="1"/>
</dbReference>
<sequence length="193" mass="22256">MSSTYVYYEDDFQPKGPSLFRRILDLFMFMVAVHAFVTQFIALSISCLWVSYLIYKALKTNDKEKQVDLLTASIVFNLIYFVEFLAWWILRFIPLYYELKIVMFIWLLHPKTRGASLIYNNFIAPAFDGVSKRVDYSSAKMNKLISPYLESAATAIQDKYEQAKTSSAEVKPDPNALIEKADVLLAETAKKTQ</sequence>
<evidence type="ECO:0000256" key="1">
    <source>
        <dbReference type="RuleBase" id="RU362006"/>
    </source>
</evidence>
<dbReference type="PANTHER" id="PTHR12300">
    <property type="entry name" value="HVA22-LIKE PROTEINS"/>
    <property type="match status" value="1"/>
</dbReference>
<dbReference type="EMBL" id="JAMWBK010000009">
    <property type="protein sequence ID" value="KAJ8902195.1"/>
    <property type="molecule type" value="Genomic_DNA"/>
</dbReference>
<proteinExistence type="inferred from homology"/>
<dbReference type="GO" id="GO:0016020">
    <property type="term" value="C:membrane"/>
    <property type="evidence" value="ECO:0007669"/>
    <property type="project" value="UniProtKB-SubCell"/>
</dbReference>
<comment type="caution">
    <text evidence="3">The sequence shown here is derived from an EMBL/GenBank/DDBJ whole genome shotgun (WGS) entry which is preliminary data.</text>
</comment>
<keyword evidence="2" id="KW-0472">Membrane</keyword>
<gene>
    <name evidence="3" type="ORF">NDN08_006603</name>
</gene>
<name>A0AAV8UI34_9RHOD</name>
<keyword evidence="4" id="KW-1185">Reference proteome</keyword>
<comment type="similarity">
    <text evidence="1">Belongs to the DP1 family.</text>
</comment>
<evidence type="ECO:0000313" key="4">
    <source>
        <dbReference type="Proteomes" id="UP001157974"/>
    </source>
</evidence>
<dbReference type="Proteomes" id="UP001157974">
    <property type="component" value="Unassembled WGS sequence"/>
</dbReference>
<accession>A0AAV8UI34</accession>
<comment type="subcellular location">
    <subcellularLocation>
        <location evidence="1">Membrane</location>
        <topology evidence="1">Multi-pass membrane protein</topology>
    </subcellularLocation>
</comment>
<dbReference type="InterPro" id="IPR004345">
    <property type="entry name" value="TB2_DP1_HVA22"/>
</dbReference>
<evidence type="ECO:0000256" key="2">
    <source>
        <dbReference type="SAM" id="Phobius"/>
    </source>
</evidence>
<keyword evidence="2" id="KW-1133">Transmembrane helix</keyword>